<organism evidence="1 2">
    <name type="scientific">Maioricimonas rarisocia</name>
    <dbReference type="NCBI Taxonomy" id="2528026"/>
    <lineage>
        <taxon>Bacteria</taxon>
        <taxon>Pseudomonadati</taxon>
        <taxon>Planctomycetota</taxon>
        <taxon>Planctomycetia</taxon>
        <taxon>Planctomycetales</taxon>
        <taxon>Planctomycetaceae</taxon>
        <taxon>Maioricimonas</taxon>
    </lineage>
</organism>
<evidence type="ECO:0000313" key="1">
    <source>
        <dbReference type="EMBL" id="QDU37968.1"/>
    </source>
</evidence>
<dbReference type="Proteomes" id="UP000320496">
    <property type="component" value="Chromosome"/>
</dbReference>
<dbReference type="AlphaFoldDB" id="A0A517Z635"/>
<dbReference type="EMBL" id="CP036275">
    <property type="protein sequence ID" value="QDU37968.1"/>
    <property type="molecule type" value="Genomic_DNA"/>
</dbReference>
<proteinExistence type="predicted"/>
<name>A0A517Z635_9PLAN</name>
<gene>
    <name evidence="1" type="ORF">Mal4_22870</name>
</gene>
<dbReference type="KEGG" id="mri:Mal4_22870"/>
<keyword evidence="2" id="KW-1185">Reference proteome</keyword>
<evidence type="ECO:0000313" key="2">
    <source>
        <dbReference type="Proteomes" id="UP000320496"/>
    </source>
</evidence>
<accession>A0A517Z635</accession>
<reference evidence="1 2" key="1">
    <citation type="submission" date="2019-02" db="EMBL/GenBank/DDBJ databases">
        <title>Deep-cultivation of Planctomycetes and their phenomic and genomic characterization uncovers novel biology.</title>
        <authorList>
            <person name="Wiegand S."/>
            <person name="Jogler M."/>
            <person name="Boedeker C."/>
            <person name="Pinto D."/>
            <person name="Vollmers J."/>
            <person name="Rivas-Marin E."/>
            <person name="Kohn T."/>
            <person name="Peeters S.H."/>
            <person name="Heuer A."/>
            <person name="Rast P."/>
            <person name="Oberbeckmann S."/>
            <person name="Bunk B."/>
            <person name="Jeske O."/>
            <person name="Meyerdierks A."/>
            <person name="Storesund J.E."/>
            <person name="Kallscheuer N."/>
            <person name="Luecker S."/>
            <person name="Lage O.M."/>
            <person name="Pohl T."/>
            <person name="Merkel B.J."/>
            <person name="Hornburger P."/>
            <person name="Mueller R.-W."/>
            <person name="Bruemmer F."/>
            <person name="Labrenz M."/>
            <person name="Spormann A.M."/>
            <person name="Op den Camp H."/>
            <person name="Overmann J."/>
            <person name="Amann R."/>
            <person name="Jetten M.S.M."/>
            <person name="Mascher T."/>
            <person name="Medema M.H."/>
            <person name="Devos D.P."/>
            <person name="Kaster A.-K."/>
            <person name="Ovreas L."/>
            <person name="Rohde M."/>
            <person name="Galperin M.Y."/>
            <person name="Jogler C."/>
        </authorList>
    </citation>
    <scope>NUCLEOTIDE SEQUENCE [LARGE SCALE GENOMIC DNA]</scope>
    <source>
        <strain evidence="1 2">Mal4</strain>
    </source>
</reference>
<sequence length="279" mass="31993">MFETGMTTVPASVLRVGFLAIAVSAAQLVVCEESQAQVTRGFLQTAPAIASGEELNRQPDLWVMEIQFKQMRMTWVDITDPETGETNREQVWYLAYRTLNRPLATRQQAEEDQAPVIELDPVPSQHRLIPEFVLVTYDDRESEIPERIAMDEVIPEAVAHINQIERRRESDPVYKDPVSIIQHVPDAVPKESDDQPWVYGVATWRGIDPDADFFKVVLKGFSNGYFIRTTGDQPIVWRKVLVQKFLRRGDRFDPNQREFEFDGPAQWDYLPDTPSLTGE</sequence>
<protein>
    <submittedName>
        <fullName evidence="1">Uncharacterized protein</fullName>
    </submittedName>
</protein>